<accession>A0ABP9G6D7</accession>
<reference evidence="4" key="1">
    <citation type="journal article" date="2019" name="Int. J. Syst. Evol. Microbiol.">
        <title>The Global Catalogue of Microorganisms (GCM) 10K type strain sequencing project: providing services to taxonomists for standard genome sequencing and annotation.</title>
        <authorList>
            <consortium name="The Broad Institute Genomics Platform"/>
            <consortium name="The Broad Institute Genome Sequencing Center for Infectious Disease"/>
            <person name="Wu L."/>
            <person name="Ma J."/>
        </authorList>
    </citation>
    <scope>NUCLEOTIDE SEQUENCE [LARGE SCALE GENOMIC DNA]</scope>
    <source>
        <strain evidence="4">JCM 18123</strain>
    </source>
</reference>
<dbReference type="EMBL" id="BAABIK010000002">
    <property type="protein sequence ID" value="GAA4929110.1"/>
    <property type="molecule type" value="Genomic_DNA"/>
</dbReference>
<feature type="domain" description="Helix-turn-helix" evidence="2">
    <location>
        <begin position="5"/>
        <end position="53"/>
    </location>
</feature>
<dbReference type="InterPro" id="IPR009061">
    <property type="entry name" value="DNA-bd_dom_put_sf"/>
</dbReference>
<sequence length="94" mass="10771">MSPDLLTDADVAQRLGVGERWVAEEAKAGRIPYIKLGRTRRYKPEHVEQILADREQKPRADESPPPKKRRKPPVPPDKGVVQLQRKTPRKLRSS</sequence>
<evidence type="ECO:0000313" key="4">
    <source>
        <dbReference type="Proteomes" id="UP001499993"/>
    </source>
</evidence>
<organism evidence="3 4">
    <name type="scientific">Streptomonospora halophila</name>
    <dbReference type="NCBI Taxonomy" id="427369"/>
    <lineage>
        <taxon>Bacteria</taxon>
        <taxon>Bacillati</taxon>
        <taxon>Actinomycetota</taxon>
        <taxon>Actinomycetes</taxon>
        <taxon>Streptosporangiales</taxon>
        <taxon>Nocardiopsidaceae</taxon>
        <taxon>Streptomonospora</taxon>
    </lineage>
</organism>
<feature type="compositionally biased region" description="Basic and acidic residues" evidence="1">
    <location>
        <begin position="49"/>
        <end position="65"/>
    </location>
</feature>
<evidence type="ECO:0000313" key="3">
    <source>
        <dbReference type="EMBL" id="GAA4929110.1"/>
    </source>
</evidence>
<keyword evidence="4" id="KW-1185">Reference proteome</keyword>
<dbReference type="Proteomes" id="UP001499993">
    <property type="component" value="Unassembled WGS sequence"/>
</dbReference>
<dbReference type="SUPFAM" id="SSF46955">
    <property type="entry name" value="Putative DNA-binding domain"/>
    <property type="match status" value="1"/>
</dbReference>
<protein>
    <recommendedName>
        <fullName evidence="2">Helix-turn-helix domain-containing protein</fullName>
    </recommendedName>
</protein>
<gene>
    <name evidence="3" type="ORF">GCM10023224_05690</name>
</gene>
<feature type="region of interest" description="Disordered" evidence="1">
    <location>
        <begin position="49"/>
        <end position="94"/>
    </location>
</feature>
<dbReference type="InterPro" id="IPR041657">
    <property type="entry name" value="HTH_17"/>
</dbReference>
<proteinExistence type="predicted"/>
<name>A0ABP9G6D7_9ACTN</name>
<dbReference type="RefSeq" id="WP_345555346.1">
    <property type="nucleotide sequence ID" value="NZ_BAABIK010000002.1"/>
</dbReference>
<dbReference type="Pfam" id="PF12728">
    <property type="entry name" value="HTH_17"/>
    <property type="match status" value="1"/>
</dbReference>
<comment type="caution">
    <text evidence="3">The sequence shown here is derived from an EMBL/GenBank/DDBJ whole genome shotgun (WGS) entry which is preliminary data.</text>
</comment>
<evidence type="ECO:0000256" key="1">
    <source>
        <dbReference type="SAM" id="MobiDB-lite"/>
    </source>
</evidence>
<evidence type="ECO:0000259" key="2">
    <source>
        <dbReference type="Pfam" id="PF12728"/>
    </source>
</evidence>